<keyword evidence="5" id="KW-0272">Extracellular matrix</keyword>
<organism evidence="13">
    <name type="scientific">Hydra vulgaris</name>
    <name type="common">Hydra</name>
    <name type="synonym">Hydra attenuata</name>
    <dbReference type="NCBI Taxonomy" id="6087"/>
    <lineage>
        <taxon>Eukaryota</taxon>
        <taxon>Metazoa</taxon>
        <taxon>Cnidaria</taxon>
        <taxon>Hydrozoa</taxon>
        <taxon>Hydroidolina</taxon>
        <taxon>Anthoathecata</taxon>
        <taxon>Aplanulata</taxon>
        <taxon>Hydridae</taxon>
        <taxon>Hydra</taxon>
    </lineage>
</organism>
<name>A0A4D6RGG1_HYDVU</name>
<evidence type="ECO:0000256" key="4">
    <source>
        <dbReference type="ARBA" id="ARBA00022525"/>
    </source>
</evidence>
<feature type="signal peptide" evidence="12">
    <location>
        <begin position="1"/>
        <end position="22"/>
    </location>
</feature>
<dbReference type="Pfam" id="PF00110">
    <property type="entry name" value="wnt"/>
    <property type="match status" value="1"/>
</dbReference>
<evidence type="ECO:0000256" key="12">
    <source>
        <dbReference type="SAM" id="SignalP"/>
    </source>
</evidence>
<dbReference type="GO" id="GO:0005125">
    <property type="term" value="F:cytokine activity"/>
    <property type="evidence" value="ECO:0007669"/>
    <property type="project" value="TreeGrafter"/>
</dbReference>
<evidence type="ECO:0000256" key="9">
    <source>
        <dbReference type="ARBA" id="ARBA00023180"/>
    </source>
</evidence>
<dbReference type="GO" id="GO:0005109">
    <property type="term" value="F:frizzled binding"/>
    <property type="evidence" value="ECO:0007669"/>
    <property type="project" value="TreeGrafter"/>
</dbReference>
<dbReference type="PANTHER" id="PTHR12027:SF100">
    <property type="entry name" value="PROTEIN WNT"/>
    <property type="match status" value="1"/>
</dbReference>
<dbReference type="CDD" id="cd19335">
    <property type="entry name" value="Wnt_Wnt3_Wnt3a"/>
    <property type="match status" value="1"/>
</dbReference>
<evidence type="ECO:0000256" key="2">
    <source>
        <dbReference type="ARBA" id="ARBA00005683"/>
    </source>
</evidence>
<evidence type="ECO:0000256" key="7">
    <source>
        <dbReference type="ARBA" id="ARBA00022729"/>
    </source>
</evidence>
<dbReference type="GO" id="GO:0010468">
    <property type="term" value="P:regulation of gene expression"/>
    <property type="evidence" value="ECO:0007669"/>
    <property type="project" value="UniProtKB-ARBA"/>
</dbReference>
<evidence type="ECO:0000256" key="3">
    <source>
        <dbReference type="ARBA" id="ARBA00022473"/>
    </source>
</evidence>
<evidence type="ECO:0000256" key="11">
    <source>
        <dbReference type="RuleBase" id="RU003500"/>
    </source>
</evidence>
<dbReference type="PROSITE" id="PS00246">
    <property type="entry name" value="WNT1"/>
    <property type="match status" value="1"/>
</dbReference>
<comment type="subcellular location">
    <subcellularLocation>
        <location evidence="1 11">Secreted</location>
        <location evidence="1 11">Extracellular space</location>
        <location evidence="1 11">Extracellular matrix</location>
    </subcellularLocation>
</comment>
<keyword evidence="10" id="KW-0449">Lipoprotein</keyword>
<dbReference type="InterPro" id="IPR043158">
    <property type="entry name" value="Wnt_C"/>
</dbReference>
<evidence type="ECO:0000256" key="10">
    <source>
        <dbReference type="ARBA" id="ARBA00023288"/>
    </source>
</evidence>
<comment type="function">
    <text evidence="11">Ligand for members of the frizzled family of seven transmembrane receptors.</text>
</comment>
<proteinExistence type="evidence at transcript level"/>
<dbReference type="Gene3D" id="3.30.2460.20">
    <property type="match status" value="1"/>
</dbReference>
<keyword evidence="4" id="KW-0964">Secreted</keyword>
<dbReference type="GO" id="GO:0048513">
    <property type="term" value="P:animal organ development"/>
    <property type="evidence" value="ECO:0007669"/>
    <property type="project" value="UniProtKB-ARBA"/>
</dbReference>
<keyword evidence="3 11" id="KW-0217">Developmental protein</keyword>
<dbReference type="PANTHER" id="PTHR12027">
    <property type="entry name" value="WNT RELATED"/>
    <property type="match status" value="1"/>
</dbReference>
<dbReference type="EMBL" id="MH940211">
    <property type="protein sequence ID" value="QCF59212.1"/>
    <property type="molecule type" value="mRNA"/>
</dbReference>
<dbReference type="GO" id="GO:0005615">
    <property type="term" value="C:extracellular space"/>
    <property type="evidence" value="ECO:0007669"/>
    <property type="project" value="TreeGrafter"/>
</dbReference>
<dbReference type="OrthoDB" id="5945655at2759"/>
<dbReference type="FunFam" id="3.30.2460.20:FF:000001">
    <property type="entry name" value="Wnt homolog"/>
    <property type="match status" value="1"/>
</dbReference>
<dbReference type="GO" id="GO:0060070">
    <property type="term" value="P:canonical Wnt signaling pathway"/>
    <property type="evidence" value="ECO:0007669"/>
    <property type="project" value="UniProtKB-ARBA"/>
</dbReference>
<evidence type="ECO:0000313" key="13">
    <source>
        <dbReference type="EMBL" id="QCF59212.1"/>
    </source>
</evidence>
<reference evidence="13" key="1">
    <citation type="submission" date="2018-09" db="EMBL/GenBank/DDBJ databases">
        <title>Molecular signature of an ancient organiser regulated by Wnt/B-catenin signalling in primary body axis patetrning of Hydra.</title>
        <authorList>
            <person name="Reddy P.C."/>
            <person name="Gungi A."/>
            <person name="Galande S."/>
        </authorList>
    </citation>
    <scope>NUCLEOTIDE SEQUENCE</scope>
</reference>
<dbReference type="SMART" id="SM00097">
    <property type="entry name" value="WNT1"/>
    <property type="match status" value="1"/>
</dbReference>
<dbReference type="GO" id="GO:0045165">
    <property type="term" value="P:cell fate commitment"/>
    <property type="evidence" value="ECO:0007669"/>
    <property type="project" value="TreeGrafter"/>
</dbReference>
<dbReference type="PRINTS" id="PR01349">
    <property type="entry name" value="WNTPROTEIN"/>
</dbReference>
<comment type="similarity">
    <text evidence="2 11">Belongs to the Wnt family.</text>
</comment>
<keyword evidence="6 11" id="KW-0879">Wnt signaling pathway</keyword>
<dbReference type="GO" id="GO:0010557">
    <property type="term" value="P:positive regulation of macromolecule biosynthetic process"/>
    <property type="evidence" value="ECO:0007669"/>
    <property type="project" value="UniProtKB-ARBA"/>
</dbReference>
<keyword evidence="8" id="KW-1015">Disulfide bond</keyword>
<keyword evidence="9" id="KW-0325">Glycoprotein</keyword>
<evidence type="ECO:0000256" key="8">
    <source>
        <dbReference type="ARBA" id="ARBA00023157"/>
    </source>
</evidence>
<accession>A0A4D6RGG1</accession>
<keyword evidence="7 12" id="KW-0732">Signal</keyword>
<evidence type="ECO:0000256" key="6">
    <source>
        <dbReference type="ARBA" id="ARBA00022687"/>
    </source>
</evidence>
<dbReference type="InterPro" id="IPR018161">
    <property type="entry name" value="Wnt_CS"/>
</dbReference>
<dbReference type="InterPro" id="IPR009141">
    <property type="entry name" value="Wnt3"/>
</dbReference>
<evidence type="ECO:0000256" key="1">
    <source>
        <dbReference type="ARBA" id="ARBA00004498"/>
    </source>
</evidence>
<protein>
    <recommendedName>
        <fullName evidence="11">Protein Wnt</fullName>
    </recommendedName>
</protein>
<feature type="chain" id="PRO_5020025688" description="Protein Wnt" evidence="12">
    <location>
        <begin position="23"/>
        <end position="363"/>
    </location>
</feature>
<dbReference type="AlphaFoldDB" id="A0A4D6RGG1"/>
<dbReference type="InterPro" id="IPR005817">
    <property type="entry name" value="Wnt"/>
</dbReference>
<sequence>MGTTRYKETLLCFLLIFMETQAQLWMALGTQTSAIESRPRSSINKNLCRALYLHHYQRTVCLNYTDLMLSVAEGIRLGIDECQVQFKHRKWNCTINEYGTSVFGPIITTASRESAFISGIISAGVAFSVTESCAEGKSVHCRCDNSVRGQTDEGWRWGGCNRPITYGIWFSQLFIDQVEKIVKKRKDPRKIMNLHNNKAGREVIKNLLQTECKCHGTSGNCNLKTCWRSQPHFSEIGKILKEKYDSAHEMEFLYKVKANGERKIKDLIPKYKEYLPPSSLDFIYYEESPNYCVKNETLGIAGTKGRSCNITSSGVDGCELMCCQRGYNVNIVQKTHSCECKFVWCCKVSCNSCIKMTPEYTCK</sequence>
<evidence type="ECO:0000256" key="5">
    <source>
        <dbReference type="ARBA" id="ARBA00022530"/>
    </source>
</evidence>
<dbReference type="GO" id="GO:0030182">
    <property type="term" value="P:neuron differentiation"/>
    <property type="evidence" value="ECO:0007669"/>
    <property type="project" value="TreeGrafter"/>
</dbReference>